<gene>
    <name evidence="1" type="ORF">PBT88_16365</name>
</gene>
<dbReference type="Proteomes" id="UP001210865">
    <property type="component" value="Chromosome"/>
</dbReference>
<dbReference type="RefSeq" id="WP_270076374.1">
    <property type="nucleotide sequence ID" value="NZ_CP115174.1"/>
</dbReference>
<sequence>MDEAMIRDAARALAARLKDLLDQSMAREITLSREEAVLAQGFAESVADLLTAVH</sequence>
<accession>A0ABY7NQG0</accession>
<reference evidence="1 2" key="1">
    <citation type="submission" date="2022-12" db="EMBL/GenBank/DDBJ databases">
        <title>Sphingomonas abieness sp. nov., an endophytic bacterium isolated from Abies koreana.</title>
        <authorList>
            <person name="Jiang L."/>
            <person name="Lee J."/>
        </authorList>
    </citation>
    <scope>NUCLEOTIDE SEQUENCE [LARGE SCALE GENOMIC DNA]</scope>
    <source>
        <strain evidence="2">PAMB 00755</strain>
    </source>
</reference>
<keyword evidence="2" id="KW-1185">Reference proteome</keyword>
<organism evidence="1 2">
    <name type="scientific">Sphingomonas abietis</name>
    <dbReference type="NCBI Taxonomy" id="3012344"/>
    <lineage>
        <taxon>Bacteria</taxon>
        <taxon>Pseudomonadati</taxon>
        <taxon>Pseudomonadota</taxon>
        <taxon>Alphaproteobacteria</taxon>
        <taxon>Sphingomonadales</taxon>
        <taxon>Sphingomonadaceae</taxon>
        <taxon>Sphingomonas</taxon>
    </lineage>
</organism>
<protein>
    <submittedName>
        <fullName evidence="1">Uncharacterized protein</fullName>
    </submittedName>
</protein>
<name>A0ABY7NQG0_9SPHN</name>
<dbReference type="EMBL" id="CP115174">
    <property type="protein sequence ID" value="WBO21726.1"/>
    <property type="molecule type" value="Genomic_DNA"/>
</dbReference>
<evidence type="ECO:0000313" key="1">
    <source>
        <dbReference type="EMBL" id="WBO21726.1"/>
    </source>
</evidence>
<proteinExistence type="predicted"/>
<evidence type="ECO:0000313" key="2">
    <source>
        <dbReference type="Proteomes" id="UP001210865"/>
    </source>
</evidence>